<gene>
    <name evidence="8" type="ordered locus">Cpin_3475</name>
</gene>
<keyword evidence="2 6" id="KW-0645">Protease</keyword>
<name>A0A979G533_CHIPD</name>
<reference evidence="8 9" key="2">
    <citation type="journal article" date="2010" name="Stand. Genomic Sci.">
        <title>Complete genome sequence of Chitinophaga pinensis type strain (UQM 2034).</title>
        <authorList>
            <person name="Glavina Del Rio T."/>
            <person name="Abt B."/>
            <person name="Spring S."/>
            <person name="Lapidus A."/>
            <person name="Nolan M."/>
            <person name="Tice H."/>
            <person name="Copeland A."/>
            <person name="Cheng J.F."/>
            <person name="Chen F."/>
            <person name="Bruce D."/>
            <person name="Goodwin L."/>
            <person name="Pitluck S."/>
            <person name="Ivanova N."/>
            <person name="Mavromatis K."/>
            <person name="Mikhailova N."/>
            <person name="Pati A."/>
            <person name="Chen A."/>
            <person name="Palaniappan K."/>
            <person name="Land M."/>
            <person name="Hauser L."/>
            <person name="Chang Y.J."/>
            <person name="Jeffries C.D."/>
            <person name="Chain P."/>
            <person name="Saunders E."/>
            <person name="Detter J.C."/>
            <person name="Brettin T."/>
            <person name="Rohde M."/>
            <person name="Goker M."/>
            <person name="Bristow J."/>
            <person name="Eisen J.A."/>
            <person name="Markowitz V."/>
            <person name="Hugenholtz P."/>
            <person name="Kyrpides N.C."/>
            <person name="Klenk H.P."/>
            <person name="Lucas S."/>
        </authorList>
    </citation>
    <scope>NUCLEOTIDE SEQUENCE [LARGE SCALE GENOMIC DNA]</scope>
    <source>
        <strain evidence="9">ATCC 43595 / DSM 2588 / LMG 13176 / NBRC 15968 / NCIMB 11800 / UQM 2034</strain>
    </source>
</reference>
<feature type="domain" description="Peptidase S1" evidence="7">
    <location>
        <begin position="90"/>
        <end position="237"/>
    </location>
</feature>
<dbReference type="PANTHER" id="PTHR15462">
    <property type="entry name" value="SERINE PROTEASE"/>
    <property type="match status" value="1"/>
</dbReference>
<dbReference type="KEGG" id="cpi:Cpin_3475"/>
<keyword evidence="5 6" id="KW-0720">Serine protease</keyword>
<evidence type="ECO:0000313" key="9">
    <source>
        <dbReference type="Proteomes" id="UP000002215"/>
    </source>
</evidence>
<dbReference type="AlphaFoldDB" id="A0A979G533"/>
<dbReference type="InterPro" id="IPR009003">
    <property type="entry name" value="Peptidase_S1_PA"/>
</dbReference>
<dbReference type="GO" id="GO:0004252">
    <property type="term" value="F:serine-type endopeptidase activity"/>
    <property type="evidence" value="ECO:0007669"/>
    <property type="project" value="InterPro"/>
</dbReference>
<dbReference type="RefSeq" id="WP_012791118.1">
    <property type="nucleotide sequence ID" value="NC_013132.1"/>
</dbReference>
<evidence type="ECO:0000256" key="5">
    <source>
        <dbReference type="ARBA" id="ARBA00022825"/>
    </source>
</evidence>
<dbReference type="Proteomes" id="UP000002215">
    <property type="component" value="Chromosome"/>
</dbReference>
<sequence>MPVPDGLHTPITNIITSESPVVAPMVSPGSTGDGEVIALGNEDQVEPIPRPESFAEARMEIEIPDLPDIGIASFGAPPNFEAVIGTDERVQIQETEKYPWRVTASLLITAADNSQWIGTGWFISPRTLITAGHCVYIKHSGVAGRDGWVKKIQVMPGRNGNQLPFGLVNSGEFFTVTGWGENGLENYDYGAIILPNAFPQDLGFFGFAALSDEELLQSVGNIGGYPGDKPAGTLWYDNRKISNVNPEKVFYEIDTAGGQSGAVNYIIRDGERIGVAIHAYGGTTANSGTRISANVYTNLDAWKRS</sequence>
<dbReference type="GO" id="GO:0006508">
    <property type="term" value="P:proteolysis"/>
    <property type="evidence" value="ECO:0007669"/>
    <property type="project" value="UniProtKB-KW"/>
</dbReference>
<dbReference type="InterPro" id="IPR043504">
    <property type="entry name" value="Peptidase_S1_PA_chymotrypsin"/>
</dbReference>
<reference evidence="9" key="1">
    <citation type="submission" date="2009-08" db="EMBL/GenBank/DDBJ databases">
        <title>The complete genome of Chitinophaga pinensis DSM 2588.</title>
        <authorList>
            <consortium name="US DOE Joint Genome Institute (JGI-PGF)"/>
            <person name="Lucas S."/>
            <person name="Copeland A."/>
            <person name="Lapidus A."/>
            <person name="Glavina del Rio T."/>
            <person name="Dalin E."/>
            <person name="Tice H."/>
            <person name="Bruce D."/>
            <person name="Goodwin L."/>
            <person name="Pitluck S."/>
            <person name="Kyrpides N."/>
            <person name="Mavromatis K."/>
            <person name="Ivanova N."/>
            <person name="Mikhailova N."/>
            <person name="Sims D."/>
            <person name="Meinche L."/>
            <person name="Brettin T."/>
            <person name="Detter J.C."/>
            <person name="Han C."/>
            <person name="Larimer F."/>
            <person name="Land M."/>
            <person name="Hauser L."/>
            <person name="Markowitz V."/>
            <person name="Cheng J.-F."/>
            <person name="Hugenholtz P."/>
            <person name="Woyke T."/>
            <person name="Wu D."/>
            <person name="Spring S."/>
            <person name="Klenk H.-P."/>
            <person name="Eisen J.A."/>
        </authorList>
    </citation>
    <scope>NUCLEOTIDE SEQUENCE [LARGE SCALE GENOMIC DNA]</scope>
    <source>
        <strain evidence="9">ATCC 43595 / DSM 2588 / LMG 13176 / NBRC 15968 / NCIMB 11800 / UQM 2034</strain>
    </source>
</reference>
<dbReference type="InterPro" id="IPR008256">
    <property type="entry name" value="Peptidase_S1B"/>
</dbReference>
<dbReference type="PANTHER" id="PTHR15462:SF8">
    <property type="entry name" value="SERINE PROTEASE"/>
    <property type="match status" value="1"/>
</dbReference>
<evidence type="ECO:0000256" key="1">
    <source>
        <dbReference type="ARBA" id="ARBA00008764"/>
    </source>
</evidence>
<evidence type="ECO:0000256" key="3">
    <source>
        <dbReference type="ARBA" id="ARBA00022729"/>
    </source>
</evidence>
<evidence type="ECO:0000256" key="2">
    <source>
        <dbReference type="ARBA" id="ARBA00022670"/>
    </source>
</evidence>
<dbReference type="SUPFAM" id="SSF50494">
    <property type="entry name" value="Trypsin-like serine proteases"/>
    <property type="match status" value="1"/>
</dbReference>
<dbReference type="PRINTS" id="PR00839">
    <property type="entry name" value="V8PROTEASE"/>
</dbReference>
<keyword evidence="3" id="KW-0732">Signal</keyword>
<evidence type="ECO:0000256" key="6">
    <source>
        <dbReference type="RuleBase" id="RU004296"/>
    </source>
</evidence>
<evidence type="ECO:0000256" key="4">
    <source>
        <dbReference type="ARBA" id="ARBA00022801"/>
    </source>
</evidence>
<dbReference type="EMBL" id="CP001699">
    <property type="protein sequence ID" value="ACU60942.1"/>
    <property type="molecule type" value="Genomic_DNA"/>
</dbReference>
<proteinExistence type="inferred from homology"/>
<evidence type="ECO:0000259" key="7">
    <source>
        <dbReference type="Pfam" id="PF00089"/>
    </source>
</evidence>
<dbReference type="InterPro" id="IPR050966">
    <property type="entry name" value="Glutamyl_endopeptidase"/>
</dbReference>
<dbReference type="EC" id="3.4.21.-" evidence="6"/>
<accession>A0A979G533</accession>
<dbReference type="Gene3D" id="2.40.10.10">
    <property type="entry name" value="Trypsin-like serine proteases"/>
    <property type="match status" value="2"/>
</dbReference>
<dbReference type="Pfam" id="PF00089">
    <property type="entry name" value="Trypsin"/>
    <property type="match status" value="1"/>
</dbReference>
<evidence type="ECO:0000313" key="8">
    <source>
        <dbReference type="EMBL" id="ACU60942.1"/>
    </source>
</evidence>
<protein>
    <recommendedName>
        <fullName evidence="6">Serine protease</fullName>
        <ecNumber evidence="6">3.4.21.-</ecNumber>
    </recommendedName>
</protein>
<keyword evidence="4 6" id="KW-0378">Hydrolase</keyword>
<dbReference type="InterPro" id="IPR001254">
    <property type="entry name" value="Trypsin_dom"/>
</dbReference>
<comment type="similarity">
    <text evidence="1 6">Belongs to the peptidase S1B family.</text>
</comment>
<dbReference type="OrthoDB" id="191045at2"/>
<organism evidence="8 9">
    <name type="scientific">Chitinophaga pinensis (strain ATCC 43595 / DSM 2588 / LMG 13176 / NBRC 15968 / NCIMB 11800 / UQM 2034)</name>
    <dbReference type="NCBI Taxonomy" id="485918"/>
    <lineage>
        <taxon>Bacteria</taxon>
        <taxon>Pseudomonadati</taxon>
        <taxon>Bacteroidota</taxon>
        <taxon>Chitinophagia</taxon>
        <taxon>Chitinophagales</taxon>
        <taxon>Chitinophagaceae</taxon>
        <taxon>Chitinophaga</taxon>
    </lineage>
</organism>